<organism evidence="2 3">
    <name type="scientific">Actinoplanes couchii</name>
    <dbReference type="NCBI Taxonomy" id="403638"/>
    <lineage>
        <taxon>Bacteria</taxon>
        <taxon>Bacillati</taxon>
        <taxon>Actinomycetota</taxon>
        <taxon>Actinomycetes</taxon>
        <taxon>Micromonosporales</taxon>
        <taxon>Micromonosporaceae</taxon>
        <taxon>Actinoplanes</taxon>
    </lineage>
</organism>
<keyword evidence="1" id="KW-0472">Membrane</keyword>
<feature type="transmembrane region" description="Helical" evidence="1">
    <location>
        <begin position="104"/>
        <end position="137"/>
    </location>
</feature>
<gene>
    <name evidence="2" type="ORF">Aco03nite_042130</name>
</gene>
<name>A0ABQ3XBC2_9ACTN</name>
<proteinExistence type="predicted"/>
<dbReference type="EMBL" id="BOMG01000054">
    <property type="protein sequence ID" value="GID55809.1"/>
    <property type="molecule type" value="Genomic_DNA"/>
</dbReference>
<comment type="caution">
    <text evidence="2">The sequence shown here is derived from an EMBL/GenBank/DDBJ whole genome shotgun (WGS) entry which is preliminary data.</text>
</comment>
<evidence type="ECO:0000313" key="3">
    <source>
        <dbReference type="Proteomes" id="UP000612282"/>
    </source>
</evidence>
<dbReference type="Proteomes" id="UP000612282">
    <property type="component" value="Unassembled WGS sequence"/>
</dbReference>
<keyword evidence="1" id="KW-1133">Transmembrane helix</keyword>
<feature type="transmembrane region" description="Helical" evidence="1">
    <location>
        <begin position="246"/>
        <end position="277"/>
    </location>
</feature>
<evidence type="ECO:0008006" key="4">
    <source>
        <dbReference type="Google" id="ProtNLM"/>
    </source>
</evidence>
<accession>A0ABQ3XBC2</accession>
<protein>
    <recommendedName>
        <fullName evidence="4">Integral membrane protein</fullName>
    </recommendedName>
</protein>
<keyword evidence="3" id="KW-1185">Reference proteome</keyword>
<evidence type="ECO:0000313" key="2">
    <source>
        <dbReference type="EMBL" id="GID55809.1"/>
    </source>
</evidence>
<feature type="transmembrane region" description="Helical" evidence="1">
    <location>
        <begin position="158"/>
        <end position="177"/>
    </location>
</feature>
<keyword evidence="1" id="KW-0812">Transmembrane</keyword>
<evidence type="ECO:0000256" key="1">
    <source>
        <dbReference type="SAM" id="Phobius"/>
    </source>
</evidence>
<reference evidence="2 3" key="1">
    <citation type="submission" date="2021-01" db="EMBL/GenBank/DDBJ databases">
        <title>Whole genome shotgun sequence of Actinoplanes couchii NBRC 106145.</title>
        <authorList>
            <person name="Komaki H."/>
            <person name="Tamura T."/>
        </authorList>
    </citation>
    <scope>NUCLEOTIDE SEQUENCE [LARGE SCALE GENOMIC DNA]</scope>
    <source>
        <strain evidence="2 3">NBRC 106145</strain>
    </source>
</reference>
<feature type="transmembrane region" description="Helical" evidence="1">
    <location>
        <begin position="220"/>
        <end position="240"/>
    </location>
</feature>
<sequence>MGTHVNQGWAERDGNEHYWPAQPPMIPPSFYATPTDPLVSPDYPGWWRRSVALAGRIWKPALLLHTIAAVPSLALTVPADVALTGEARDLQPAILGDQPGLSVLVPYLGATFVFLVAVVIASLIAAVATAINVQLVVQAATGQPVSLRTAAGAGLRRAPAVIGWALVANLLTSVALLMCVLPIFYVGAALMVLPVLVTLERGSGVSRSFTLFHADLGTSVSRVATVFAVTAATMFTFGMVEVFLEAVIGGVAGTVVAALFNGVYLLVAGVLVTPLLVTAYADMRARLEPFSTAYLMPHPINNPTT</sequence>
<feature type="transmembrane region" description="Helical" evidence="1">
    <location>
        <begin position="62"/>
        <end position="84"/>
    </location>
</feature>